<feature type="transmembrane region" description="Helical" evidence="2">
    <location>
        <begin position="43"/>
        <end position="62"/>
    </location>
</feature>
<proteinExistence type="predicted"/>
<protein>
    <submittedName>
        <fullName evidence="3">Uncharacterized protein</fullName>
    </submittedName>
</protein>
<keyword evidence="2" id="KW-0812">Transmembrane</keyword>
<name>A0A6C0HP52_9ZZZZ</name>
<keyword evidence="2" id="KW-1133">Transmembrane helix</keyword>
<evidence type="ECO:0000256" key="1">
    <source>
        <dbReference type="SAM" id="MobiDB-lite"/>
    </source>
</evidence>
<feature type="region of interest" description="Disordered" evidence="1">
    <location>
        <begin position="153"/>
        <end position="197"/>
    </location>
</feature>
<organism evidence="3">
    <name type="scientific">viral metagenome</name>
    <dbReference type="NCBI Taxonomy" id="1070528"/>
    <lineage>
        <taxon>unclassified sequences</taxon>
        <taxon>metagenomes</taxon>
        <taxon>organismal metagenomes</taxon>
    </lineage>
</organism>
<feature type="compositionally biased region" description="Pro residues" evidence="1">
    <location>
        <begin position="176"/>
        <end position="185"/>
    </location>
</feature>
<evidence type="ECO:0000313" key="3">
    <source>
        <dbReference type="EMBL" id="QHT81936.1"/>
    </source>
</evidence>
<feature type="transmembrane region" description="Helical" evidence="2">
    <location>
        <begin position="74"/>
        <end position="92"/>
    </location>
</feature>
<evidence type="ECO:0000256" key="2">
    <source>
        <dbReference type="SAM" id="Phobius"/>
    </source>
</evidence>
<sequence>MEPMDSDDGLDGRIVGGSGGSFVEHMTNLSSLEKNELLNMSQYILLAIIPLALFLKAMKMYVPEGDDEKNSIEIVIEVVVQSIAIFVIFFFIHKWVVFFPTYSKSPYSNLSLIQIILVVLFLMLCMKNAFSEKVSILLDRGLAALGLKEEPRVSEKEKEKEKASTNYAANYQRPPMQAPPPPAPSHAPENYIPQSYGLSEPVASNEIGAYNAY</sequence>
<feature type="compositionally biased region" description="Basic and acidic residues" evidence="1">
    <location>
        <begin position="153"/>
        <end position="163"/>
    </location>
</feature>
<accession>A0A6C0HP52</accession>
<reference evidence="3" key="1">
    <citation type="journal article" date="2020" name="Nature">
        <title>Giant virus diversity and host interactions through global metagenomics.</title>
        <authorList>
            <person name="Schulz F."/>
            <person name="Roux S."/>
            <person name="Paez-Espino D."/>
            <person name="Jungbluth S."/>
            <person name="Walsh D.A."/>
            <person name="Denef V.J."/>
            <person name="McMahon K.D."/>
            <person name="Konstantinidis K.T."/>
            <person name="Eloe-Fadrosh E.A."/>
            <person name="Kyrpides N.C."/>
            <person name="Woyke T."/>
        </authorList>
    </citation>
    <scope>NUCLEOTIDE SEQUENCE</scope>
    <source>
        <strain evidence="3">GVMAG-M-3300023184-160</strain>
    </source>
</reference>
<dbReference type="AlphaFoldDB" id="A0A6C0HP52"/>
<keyword evidence="2" id="KW-0472">Membrane</keyword>
<feature type="transmembrane region" description="Helical" evidence="2">
    <location>
        <begin position="112"/>
        <end position="130"/>
    </location>
</feature>
<dbReference type="EMBL" id="MN739993">
    <property type="protein sequence ID" value="QHT81936.1"/>
    <property type="molecule type" value="Genomic_DNA"/>
</dbReference>